<evidence type="ECO:0000313" key="2">
    <source>
        <dbReference type="EMBL" id="EXG81887.1"/>
    </source>
</evidence>
<evidence type="ECO:0000256" key="1">
    <source>
        <dbReference type="SAM" id="MobiDB-lite"/>
    </source>
</evidence>
<feature type="region of interest" description="Disordered" evidence="1">
    <location>
        <begin position="1"/>
        <end position="36"/>
    </location>
</feature>
<proteinExistence type="predicted"/>
<gene>
    <name evidence="2" type="ORF">CryarDRAFT_3008</name>
</gene>
<keyword evidence="3" id="KW-1185">Reference proteome</keyword>
<dbReference type="HOGENOM" id="CLU_3355692_0_0_11"/>
<dbReference type="AlphaFoldDB" id="A0A010ZXD2"/>
<dbReference type="Proteomes" id="UP000021053">
    <property type="component" value="Unassembled WGS sequence"/>
</dbReference>
<sequence>MDLSGYRHVAPTERSLTGPSDSSQAQAEFDRLTAAG</sequence>
<reference evidence="2 3" key="1">
    <citation type="submission" date="2013-07" db="EMBL/GenBank/DDBJ databases">
        <authorList>
            <consortium name="DOE Joint Genome Institute"/>
            <person name="Eisen J."/>
            <person name="Huntemann M."/>
            <person name="Han J."/>
            <person name="Chen A."/>
            <person name="Kyrpides N."/>
            <person name="Mavromatis K."/>
            <person name="Markowitz V."/>
            <person name="Palaniappan K."/>
            <person name="Ivanova N."/>
            <person name="Schaumberg A."/>
            <person name="Pati A."/>
            <person name="Liolios K."/>
            <person name="Nordberg H.P."/>
            <person name="Cantor M.N."/>
            <person name="Hua S.X."/>
            <person name="Woyke T."/>
        </authorList>
    </citation>
    <scope>NUCLEOTIDE SEQUENCE [LARGE SCALE GENOMIC DNA]</scope>
    <source>
        <strain evidence="2 3">DSM 44712</strain>
    </source>
</reference>
<evidence type="ECO:0000313" key="3">
    <source>
        <dbReference type="Proteomes" id="UP000021053"/>
    </source>
</evidence>
<protein>
    <submittedName>
        <fullName evidence="2">Uncharacterized protein</fullName>
    </submittedName>
</protein>
<organism evidence="2 3">
    <name type="scientific">Cryptosporangium arvum DSM 44712</name>
    <dbReference type="NCBI Taxonomy" id="927661"/>
    <lineage>
        <taxon>Bacteria</taxon>
        <taxon>Bacillati</taxon>
        <taxon>Actinomycetota</taxon>
        <taxon>Actinomycetes</taxon>
        <taxon>Cryptosporangiales</taxon>
        <taxon>Cryptosporangiaceae</taxon>
        <taxon>Cryptosporangium</taxon>
    </lineage>
</organism>
<comment type="caution">
    <text evidence="2">The sequence shown here is derived from an EMBL/GenBank/DDBJ whole genome shotgun (WGS) entry which is preliminary data.</text>
</comment>
<name>A0A010ZXD2_9ACTN</name>
<feature type="compositionally biased region" description="Polar residues" evidence="1">
    <location>
        <begin position="14"/>
        <end position="26"/>
    </location>
</feature>
<accession>A0A010ZXD2</accession>
<dbReference type="EMBL" id="JFBT01000001">
    <property type="protein sequence ID" value="EXG81887.1"/>
    <property type="molecule type" value="Genomic_DNA"/>
</dbReference>